<reference evidence="3" key="2">
    <citation type="submission" date="2025-08" db="UniProtKB">
        <authorList>
            <consortium name="Ensembl"/>
        </authorList>
    </citation>
    <scope>IDENTIFICATION</scope>
</reference>
<keyword evidence="1" id="KW-1015">Disulfide bond</keyword>
<proteinExistence type="predicted"/>
<evidence type="ECO:0000256" key="1">
    <source>
        <dbReference type="ARBA" id="ARBA00023157"/>
    </source>
</evidence>
<dbReference type="Gene3D" id="4.10.410.10">
    <property type="entry name" value="Pancreatic trypsin inhibitor Kunitz domain"/>
    <property type="match status" value="1"/>
</dbReference>
<evidence type="ECO:0000313" key="3">
    <source>
        <dbReference type="Ensembl" id="ENSGWIP00000003197.1"/>
    </source>
</evidence>
<dbReference type="Pfam" id="PF00014">
    <property type="entry name" value="Kunitz_BPTI"/>
    <property type="match status" value="1"/>
</dbReference>
<dbReference type="SUPFAM" id="SSF57362">
    <property type="entry name" value="BPTI-like"/>
    <property type="match status" value="1"/>
</dbReference>
<sequence length="82" mass="9345">KKRTIEPTSLLKNPNCPLTGLLLLFSDVCSLPVDRGTCAKYTVMWFFNFETKRCSRFWFGGCEGNGNRFKTKIRCQRLCGGS</sequence>
<dbReference type="Proteomes" id="UP000694680">
    <property type="component" value="Chromosome 16"/>
</dbReference>
<dbReference type="InterPro" id="IPR020901">
    <property type="entry name" value="Prtase_inh_Kunz-CS"/>
</dbReference>
<protein>
    <recommendedName>
        <fullName evidence="2">BPTI/Kunitz inhibitor domain-containing protein</fullName>
    </recommendedName>
</protein>
<reference evidence="3" key="3">
    <citation type="submission" date="2025-09" db="UniProtKB">
        <authorList>
            <consortium name="Ensembl"/>
        </authorList>
    </citation>
    <scope>IDENTIFICATION</scope>
</reference>
<accession>A0A8C5DCC2</accession>
<dbReference type="FunFam" id="4.10.410.10:FF:000020">
    <property type="entry name" value="Collagen, type VI, alpha 3"/>
    <property type="match status" value="1"/>
</dbReference>
<reference evidence="3" key="1">
    <citation type="submission" date="2020-06" db="EMBL/GenBank/DDBJ databases">
        <authorList>
            <consortium name="Wellcome Sanger Institute Data Sharing"/>
        </authorList>
    </citation>
    <scope>NUCLEOTIDE SEQUENCE [LARGE SCALE GENOMIC DNA]</scope>
</reference>
<dbReference type="Ensembl" id="ENSGWIT00000003460.1">
    <property type="protein sequence ID" value="ENSGWIP00000003197.1"/>
    <property type="gene ID" value="ENSGWIG00000001769.1"/>
</dbReference>
<dbReference type="PANTHER" id="PTHR10083:SF374">
    <property type="entry name" value="BPTI_KUNITZ INHIBITOR DOMAIN-CONTAINING PROTEIN"/>
    <property type="match status" value="1"/>
</dbReference>
<dbReference type="PRINTS" id="PR00759">
    <property type="entry name" value="BASICPTASE"/>
</dbReference>
<evidence type="ECO:0000313" key="4">
    <source>
        <dbReference type="Proteomes" id="UP000694680"/>
    </source>
</evidence>
<evidence type="ECO:0000259" key="2">
    <source>
        <dbReference type="PROSITE" id="PS50279"/>
    </source>
</evidence>
<dbReference type="SMART" id="SM00131">
    <property type="entry name" value="KU"/>
    <property type="match status" value="1"/>
</dbReference>
<dbReference type="PROSITE" id="PS50279">
    <property type="entry name" value="BPTI_KUNITZ_2"/>
    <property type="match status" value="1"/>
</dbReference>
<dbReference type="InterPro" id="IPR002223">
    <property type="entry name" value="Kunitz_BPTI"/>
</dbReference>
<dbReference type="AlphaFoldDB" id="A0A8C5DCC2"/>
<dbReference type="GO" id="GO:0004867">
    <property type="term" value="F:serine-type endopeptidase inhibitor activity"/>
    <property type="evidence" value="ECO:0007669"/>
    <property type="project" value="InterPro"/>
</dbReference>
<dbReference type="InterPro" id="IPR036880">
    <property type="entry name" value="Kunitz_BPTI_sf"/>
</dbReference>
<dbReference type="PANTHER" id="PTHR10083">
    <property type="entry name" value="KUNITZ-TYPE PROTEASE INHIBITOR-RELATED"/>
    <property type="match status" value="1"/>
</dbReference>
<dbReference type="InterPro" id="IPR050098">
    <property type="entry name" value="TFPI/VKTCI-like"/>
</dbReference>
<dbReference type="PROSITE" id="PS00280">
    <property type="entry name" value="BPTI_KUNITZ_1"/>
    <property type="match status" value="1"/>
</dbReference>
<name>A0A8C5DCC2_GOUWI</name>
<organism evidence="3 4">
    <name type="scientific">Gouania willdenowi</name>
    <name type="common">Blunt-snouted clingfish</name>
    <name type="synonym">Lepadogaster willdenowi</name>
    <dbReference type="NCBI Taxonomy" id="441366"/>
    <lineage>
        <taxon>Eukaryota</taxon>
        <taxon>Metazoa</taxon>
        <taxon>Chordata</taxon>
        <taxon>Craniata</taxon>
        <taxon>Vertebrata</taxon>
        <taxon>Euteleostomi</taxon>
        <taxon>Actinopterygii</taxon>
        <taxon>Neopterygii</taxon>
        <taxon>Teleostei</taxon>
        <taxon>Neoteleostei</taxon>
        <taxon>Acanthomorphata</taxon>
        <taxon>Ovalentaria</taxon>
        <taxon>Blenniimorphae</taxon>
        <taxon>Blenniiformes</taxon>
        <taxon>Gobiesocoidei</taxon>
        <taxon>Gobiesocidae</taxon>
        <taxon>Gobiesocinae</taxon>
        <taxon>Gouania</taxon>
    </lineage>
</organism>
<feature type="domain" description="BPTI/Kunitz inhibitor" evidence="2">
    <location>
        <begin position="29"/>
        <end position="79"/>
    </location>
</feature>
<dbReference type="GO" id="GO:0005615">
    <property type="term" value="C:extracellular space"/>
    <property type="evidence" value="ECO:0007669"/>
    <property type="project" value="TreeGrafter"/>
</dbReference>
<keyword evidence="4" id="KW-1185">Reference proteome</keyword>